<evidence type="ECO:0000313" key="1">
    <source>
        <dbReference type="EMBL" id="KAI9512853.1"/>
    </source>
</evidence>
<comment type="caution">
    <text evidence="1">The sequence shown here is derived from an EMBL/GenBank/DDBJ whole genome shotgun (WGS) entry which is preliminary data.</text>
</comment>
<protein>
    <submittedName>
        <fullName evidence="1">Phosphatase 2C-like domain-containing protein</fullName>
    </submittedName>
</protein>
<dbReference type="EMBL" id="JAGFNK010000005">
    <property type="protein sequence ID" value="KAI9512853.1"/>
    <property type="molecule type" value="Genomic_DNA"/>
</dbReference>
<name>A0ACC0UMG0_9AGAM</name>
<gene>
    <name evidence="1" type="ORF">F5148DRAFT_972741</name>
</gene>
<evidence type="ECO:0000313" key="2">
    <source>
        <dbReference type="Proteomes" id="UP001207468"/>
    </source>
</evidence>
<organism evidence="1 2">
    <name type="scientific">Russula earlei</name>
    <dbReference type="NCBI Taxonomy" id="71964"/>
    <lineage>
        <taxon>Eukaryota</taxon>
        <taxon>Fungi</taxon>
        <taxon>Dikarya</taxon>
        <taxon>Basidiomycota</taxon>
        <taxon>Agaricomycotina</taxon>
        <taxon>Agaricomycetes</taxon>
        <taxon>Russulales</taxon>
        <taxon>Russulaceae</taxon>
        <taxon>Russula</taxon>
    </lineage>
</organism>
<proteinExistence type="predicted"/>
<keyword evidence="2" id="KW-1185">Reference proteome</keyword>
<dbReference type="Proteomes" id="UP001207468">
    <property type="component" value="Unassembled WGS sequence"/>
</dbReference>
<reference evidence="1" key="1">
    <citation type="submission" date="2021-03" db="EMBL/GenBank/DDBJ databases">
        <title>Evolutionary priming and transition to the ectomycorrhizal habit in an iconic lineage of mushroom-forming fungi: is preadaptation a requirement?</title>
        <authorList>
            <consortium name="DOE Joint Genome Institute"/>
            <person name="Looney B.P."/>
            <person name="Miyauchi S."/>
            <person name="Morin E."/>
            <person name="Drula E."/>
            <person name="Courty P.E."/>
            <person name="Chicoki N."/>
            <person name="Fauchery L."/>
            <person name="Kohler A."/>
            <person name="Kuo A."/>
            <person name="LaButti K."/>
            <person name="Pangilinan J."/>
            <person name="Lipzen A."/>
            <person name="Riley R."/>
            <person name="Andreopoulos W."/>
            <person name="He G."/>
            <person name="Johnson J."/>
            <person name="Barry K.W."/>
            <person name="Grigoriev I.V."/>
            <person name="Nagy L."/>
            <person name="Hibbett D."/>
            <person name="Henrissat B."/>
            <person name="Matheny P.B."/>
            <person name="Labbe J."/>
            <person name="Martin A.F."/>
        </authorList>
    </citation>
    <scope>NUCLEOTIDE SEQUENCE</scope>
    <source>
        <strain evidence="1">BPL698</strain>
    </source>
</reference>
<sequence>MNGLLRPRHPLPPFLRPTQAFYHDYVRYASPGGTVRIPLSSPKVIGIANSRGERAYQEDYHSFATLSLNPEELRLTVSRHLGIEWEPENVGHPFTGQVVFVGIYDGHGGSTVSQYLRQELHGLLESVDKSHIPEMYEHVKEFGGYFKRFNGGLLSPWVGPSFGDAGEMDLHARATLTFFEVDRNLEAEAAAKVCGSTASIAILHSLDNPSTPFFSAQRMALTVAHVGDTRIILCSTHSGSAQAMTENHRAEGRVESVRLRRMMGTGVIADSFGDSRWMGALENTRSLGDLKWKRWGLTAEPEVKTKLIEGPHWAFMVLVSDGISSVVSDQEIVDLARGASHPKHAAMRILSFAEEMGSSDNLTAMVLPFAGWGHVRGPDQTEKLREYRSSQMIGAERQRRM</sequence>
<accession>A0ACC0UMG0</accession>